<dbReference type="GO" id="GO:0005829">
    <property type="term" value="C:cytosol"/>
    <property type="evidence" value="ECO:0007669"/>
    <property type="project" value="TreeGrafter"/>
</dbReference>
<dbReference type="GO" id="GO:0005198">
    <property type="term" value="F:structural molecule activity"/>
    <property type="evidence" value="ECO:0007669"/>
    <property type="project" value="TreeGrafter"/>
</dbReference>
<dbReference type="Gramene" id="TRITD5Av1G165860.1">
    <property type="protein sequence ID" value="TRITD5Av1G165860.1"/>
    <property type="gene ID" value="TRITD5Av1G165860"/>
</dbReference>
<dbReference type="GO" id="GO:0006511">
    <property type="term" value="P:ubiquitin-dependent protein catabolic process"/>
    <property type="evidence" value="ECO:0007669"/>
    <property type="project" value="TreeGrafter"/>
</dbReference>
<evidence type="ECO:0000256" key="1">
    <source>
        <dbReference type="ARBA" id="ARBA00022942"/>
    </source>
</evidence>
<protein>
    <recommendedName>
        <fullName evidence="2">PSD13 N-terminal domain-containing protein</fullName>
    </recommendedName>
</protein>
<dbReference type="InterPro" id="IPR035298">
    <property type="entry name" value="PSMD13"/>
</dbReference>
<dbReference type="GO" id="GO:0008541">
    <property type="term" value="C:proteasome regulatory particle, lid subcomplex"/>
    <property type="evidence" value="ECO:0007669"/>
    <property type="project" value="TreeGrafter"/>
</dbReference>
<proteinExistence type="predicted"/>
<dbReference type="GO" id="GO:0005634">
    <property type="term" value="C:nucleus"/>
    <property type="evidence" value="ECO:0007669"/>
    <property type="project" value="TreeGrafter"/>
</dbReference>
<sequence>MRRRRRRQRVEEMKRRQLEGLLGGLVQFSPAASSARFGLQKKAGDALIQLYTHFISDFEVKINLLKSSHFAVVVSRQYSDKDAGISYLEGVISKLRDTKESRVEEPILYVKMQIASFLLEKGNQKECKKLVDEGKTTLDSMGDVDPSVHSTYYSLCSQYHKVCQDNSEFYKNALLYLAYTTVESLLEPFRQNLAFDLSLAALLGDNIYNIGELLAHPIVHPSMYAFPCMPEFFQGIGGSEIHEEHEAVQQDGQRRCGSGVGKKMRGLRRGWRQRQFATNKHLSLVAGKPVNSLV</sequence>
<evidence type="ECO:0000313" key="4">
    <source>
        <dbReference type="Proteomes" id="UP000324705"/>
    </source>
</evidence>
<dbReference type="Pfam" id="PF22037">
    <property type="entry name" value="PSD13_N"/>
    <property type="match status" value="1"/>
</dbReference>
<dbReference type="EMBL" id="LT934119">
    <property type="protein sequence ID" value="VAI19378.1"/>
    <property type="molecule type" value="Genomic_DNA"/>
</dbReference>
<evidence type="ECO:0000313" key="3">
    <source>
        <dbReference type="EMBL" id="VAI19378.1"/>
    </source>
</evidence>
<keyword evidence="1" id="KW-0647">Proteasome</keyword>
<dbReference type="PANTHER" id="PTHR10539:SF3">
    <property type="entry name" value="PCI DOMAIN-CONTAINING PROTEIN"/>
    <property type="match status" value="1"/>
</dbReference>
<dbReference type="InterPro" id="IPR054179">
    <property type="entry name" value="PSD13_N"/>
</dbReference>
<dbReference type="PANTHER" id="PTHR10539">
    <property type="entry name" value="26S PROTEASOME NON-ATPASE REGULATORY SUBUNIT 13"/>
    <property type="match status" value="1"/>
</dbReference>
<dbReference type="AlphaFoldDB" id="A0A9R0TST1"/>
<gene>
    <name evidence="3" type="ORF">TRITD_5Av1G165860</name>
</gene>
<keyword evidence="4" id="KW-1185">Reference proteome</keyword>
<reference evidence="3 4" key="1">
    <citation type="submission" date="2017-09" db="EMBL/GenBank/DDBJ databases">
        <authorList>
            <consortium name="International Durum Wheat Genome Sequencing Consortium (IDWGSC)"/>
            <person name="Milanesi L."/>
        </authorList>
    </citation>
    <scope>NUCLEOTIDE SEQUENCE [LARGE SCALE GENOMIC DNA]</scope>
    <source>
        <strain evidence="4">cv. Svevo</strain>
    </source>
</reference>
<dbReference type="OMA" id="XPDLAAN"/>
<organism evidence="3 4">
    <name type="scientific">Triticum turgidum subsp. durum</name>
    <name type="common">Durum wheat</name>
    <name type="synonym">Triticum durum</name>
    <dbReference type="NCBI Taxonomy" id="4567"/>
    <lineage>
        <taxon>Eukaryota</taxon>
        <taxon>Viridiplantae</taxon>
        <taxon>Streptophyta</taxon>
        <taxon>Embryophyta</taxon>
        <taxon>Tracheophyta</taxon>
        <taxon>Spermatophyta</taxon>
        <taxon>Magnoliopsida</taxon>
        <taxon>Liliopsida</taxon>
        <taxon>Poales</taxon>
        <taxon>Poaceae</taxon>
        <taxon>BOP clade</taxon>
        <taxon>Pooideae</taxon>
        <taxon>Triticodae</taxon>
        <taxon>Triticeae</taxon>
        <taxon>Triticinae</taxon>
        <taxon>Triticum</taxon>
    </lineage>
</organism>
<accession>A0A9R0TST1</accession>
<feature type="domain" description="PSD13 N-terminal" evidence="2">
    <location>
        <begin position="40"/>
        <end position="220"/>
    </location>
</feature>
<evidence type="ECO:0000259" key="2">
    <source>
        <dbReference type="Pfam" id="PF22037"/>
    </source>
</evidence>
<name>A0A9R0TST1_TRITD</name>
<dbReference type="Proteomes" id="UP000324705">
    <property type="component" value="Chromosome 5A"/>
</dbReference>